<gene>
    <name evidence="8" type="ORF">RG47T_2614</name>
</gene>
<reference evidence="8 9" key="1">
    <citation type="submission" date="2016-11" db="EMBL/GenBank/DDBJ databases">
        <title>Whole Genome Sequencing of Mucilaginibacter polytrichastri RG4-7(T) isolated from the moss sample.</title>
        <authorList>
            <person name="Li Y."/>
        </authorList>
    </citation>
    <scope>NUCLEOTIDE SEQUENCE [LARGE SCALE GENOMIC DNA]</scope>
    <source>
        <strain evidence="8 9">RG4-7</strain>
    </source>
</reference>
<dbReference type="SMART" id="SM00072">
    <property type="entry name" value="GuKc"/>
    <property type="match status" value="1"/>
</dbReference>
<dbReference type="InterPro" id="IPR012699">
    <property type="entry name" value="PhnN"/>
</dbReference>
<dbReference type="NCBIfam" id="TIGR02322">
    <property type="entry name" value="phosphon_PhnN"/>
    <property type="match status" value="1"/>
</dbReference>
<dbReference type="Gene3D" id="3.40.50.300">
    <property type="entry name" value="P-loop containing nucleotide triphosphate hydrolases"/>
    <property type="match status" value="1"/>
</dbReference>
<keyword evidence="9" id="KW-1185">Reference proteome</keyword>
<evidence type="ECO:0000256" key="4">
    <source>
        <dbReference type="ARBA" id="ARBA00022679"/>
    </source>
</evidence>
<comment type="pathway">
    <text evidence="2">Metabolic intermediate biosynthesis; 5-phospho-alpha-D-ribose 1-diphosphate biosynthesis; 5-phospho-alpha-D-ribose 1-diphosphate from D-ribose 5-phosphate (route II): step 3/3.</text>
</comment>
<evidence type="ECO:0000256" key="1">
    <source>
        <dbReference type="ARBA" id="ARBA00000373"/>
    </source>
</evidence>
<dbReference type="EMBL" id="MPPL01000001">
    <property type="protein sequence ID" value="OKS87155.1"/>
    <property type="molecule type" value="Genomic_DNA"/>
</dbReference>
<feature type="domain" description="Guanylate kinase/L-type calcium channel beta subunit" evidence="7">
    <location>
        <begin position="1"/>
        <end position="181"/>
    </location>
</feature>
<protein>
    <recommendedName>
        <fullName evidence="3">ribose 1,5-bisphosphate phosphokinase</fullName>
        <ecNumber evidence="3">2.7.4.23</ecNumber>
    </recommendedName>
</protein>
<keyword evidence="8" id="KW-0418">Kinase</keyword>
<evidence type="ECO:0000259" key="7">
    <source>
        <dbReference type="SMART" id="SM00072"/>
    </source>
</evidence>
<dbReference type="STRING" id="1302689.RG47T_2614"/>
<evidence type="ECO:0000313" key="8">
    <source>
        <dbReference type="EMBL" id="OKS87155.1"/>
    </source>
</evidence>
<dbReference type="GO" id="GO:0033863">
    <property type="term" value="F:ribose 1,5-bisphosphate phosphokinase activity"/>
    <property type="evidence" value="ECO:0007669"/>
    <property type="project" value="UniProtKB-EC"/>
</dbReference>
<dbReference type="OrthoDB" id="1033810at2"/>
<evidence type="ECO:0000256" key="2">
    <source>
        <dbReference type="ARBA" id="ARBA00005069"/>
    </source>
</evidence>
<keyword evidence="6" id="KW-0067">ATP-binding</keyword>
<evidence type="ECO:0000256" key="5">
    <source>
        <dbReference type="ARBA" id="ARBA00022741"/>
    </source>
</evidence>
<dbReference type="EC" id="2.7.4.23" evidence="3"/>
<name>A0A1Q5ZZF8_9SPHI</name>
<dbReference type="GO" id="GO:0005524">
    <property type="term" value="F:ATP binding"/>
    <property type="evidence" value="ECO:0007669"/>
    <property type="project" value="UniProtKB-KW"/>
</dbReference>
<dbReference type="AlphaFoldDB" id="A0A1Q5ZZF8"/>
<dbReference type="NCBIfam" id="NF007485">
    <property type="entry name" value="PRK10078.1"/>
    <property type="match status" value="1"/>
</dbReference>
<dbReference type="SUPFAM" id="SSF52540">
    <property type="entry name" value="P-loop containing nucleoside triphosphate hydrolases"/>
    <property type="match status" value="1"/>
</dbReference>
<comment type="catalytic activity">
    <reaction evidence="1">
        <text>alpha-D-ribose 1,5-bisphosphate + ATP = 5-phospho-alpha-D-ribose 1-diphosphate + ADP</text>
        <dbReference type="Rhea" id="RHEA:20109"/>
        <dbReference type="ChEBI" id="CHEBI:30616"/>
        <dbReference type="ChEBI" id="CHEBI:58017"/>
        <dbReference type="ChEBI" id="CHEBI:68688"/>
        <dbReference type="ChEBI" id="CHEBI:456216"/>
        <dbReference type="EC" id="2.7.4.23"/>
    </reaction>
</comment>
<dbReference type="UniPathway" id="UPA00087">
    <property type="reaction ID" value="UER00175"/>
</dbReference>
<comment type="caution">
    <text evidence="8">The sequence shown here is derived from an EMBL/GenBank/DDBJ whole genome shotgun (WGS) entry which is preliminary data.</text>
</comment>
<sequence length="184" mass="20847">MGTLFYIAGASGAGKDTLINYCRNQIDGMLPVIFAHRYITRPANAGGENHVSLSEEEFKLRLKNRLFAMHWVSHGLYYGIGIEINLWLKNDFNVVINGSREYLPIAMEKYPAIKPILIEATAETLRERLLRRGREDSESINERINRSKMIDTHSELFTSIHNDGLLEDAGNELLATLLQAESIL</sequence>
<dbReference type="RefSeq" id="WP_074489814.1">
    <property type="nucleotide sequence ID" value="NZ_FPAM01000005.1"/>
</dbReference>
<keyword evidence="4" id="KW-0808">Transferase</keyword>
<organism evidence="8 9">
    <name type="scientific">Mucilaginibacter polytrichastri</name>
    <dbReference type="NCBI Taxonomy" id="1302689"/>
    <lineage>
        <taxon>Bacteria</taxon>
        <taxon>Pseudomonadati</taxon>
        <taxon>Bacteroidota</taxon>
        <taxon>Sphingobacteriia</taxon>
        <taxon>Sphingobacteriales</taxon>
        <taxon>Sphingobacteriaceae</taxon>
        <taxon>Mucilaginibacter</taxon>
    </lineage>
</organism>
<evidence type="ECO:0000256" key="3">
    <source>
        <dbReference type="ARBA" id="ARBA00012892"/>
    </source>
</evidence>
<dbReference type="InterPro" id="IPR027417">
    <property type="entry name" value="P-loop_NTPase"/>
</dbReference>
<evidence type="ECO:0000313" key="9">
    <source>
        <dbReference type="Proteomes" id="UP000186720"/>
    </source>
</evidence>
<dbReference type="InterPro" id="IPR008145">
    <property type="entry name" value="GK/Ca_channel_bsu"/>
</dbReference>
<dbReference type="Proteomes" id="UP000186720">
    <property type="component" value="Unassembled WGS sequence"/>
</dbReference>
<dbReference type="GO" id="GO:0006015">
    <property type="term" value="P:5-phosphoribose 1-diphosphate biosynthetic process"/>
    <property type="evidence" value="ECO:0007669"/>
    <property type="project" value="UniProtKB-UniPathway"/>
</dbReference>
<accession>A0A1Q5ZZF8</accession>
<keyword evidence="5" id="KW-0547">Nucleotide-binding</keyword>
<proteinExistence type="predicted"/>
<evidence type="ECO:0000256" key="6">
    <source>
        <dbReference type="ARBA" id="ARBA00022840"/>
    </source>
</evidence>